<proteinExistence type="predicted"/>
<keyword evidence="1" id="KW-1133">Transmembrane helix</keyword>
<protein>
    <submittedName>
        <fullName evidence="2">Uncharacterized protein</fullName>
    </submittedName>
</protein>
<evidence type="ECO:0000313" key="2">
    <source>
        <dbReference type="EMBL" id="KAB7505612.1"/>
    </source>
</evidence>
<keyword evidence="1" id="KW-0472">Membrane</keyword>
<reference evidence="2 3" key="1">
    <citation type="journal article" date="2019" name="PLoS Biol.">
        <title>Sex chromosomes control vertical transmission of feminizing Wolbachia symbionts in an isopod.</title>
        <authorList>
            <person name="Becking T."/>
            <person name="Chebbi M.A."/>
            <person name="Giraud I."/>
            <person name="Moumen B."/>
            <person name="Laverre T."/>
            <person name="Caubet Y."/>
            <person name="Peccoud J."/>
            <person name="Gilbert C."/>
            <person name="Cordaux R."/>
        </authorList>
    </citation>
    <scope>NUCLEOTIDE SEQUENCE [LARGE SCALE GENOMIC DNA]</scope>
    <source>
        <strain evidence="2">ANa2</strain>
        <tissue evidence="2">Whole body excluding digestive tract and cuticle</tissue>
    </source>
</reference>
<gene>
    <name evidence="2" type="ORF">Anas_00634</name>
</gene>
<keyword evidence="3" id="KW-1185">Reference proteome</keyword>
<accession>A0A5N5TGE0</accession>
<evidence type="ECO:0000313" key="3">
    <source>
        <dbReference type="Proteomes" id="UP000326759"/>
    </source>
</evidence>
<name>A0A5N5TGE0_9CRUS</name>
<dbReference type="AlphaFoldDB" id="A0A5N5TGE0"/>
<evidence type="ECO:0000256" key="1">
    <source>
        <dbReference type="SAM" id="Phobius"/>
    </source>
</evidence>
<feature type="transmembrane region" description="Helical" evidence="1">
    <location>
        <begin position="269"/>
        <end position="288"/>
    </location>
</feature>
<dbReference type="Proteomes" id="UP000326759">
    <property type="component" value="Unassembled WGS sequence"/>
</dbReference>
<feature type="transmembrane region" description="Helical" evidence="1">
    <location>
        <begin position="106"/>
        <end position="130"/>
    </location>
</feature>
<comment type="caution">
    <text evidence="2">The sequence shown here is derived from an EMBL/GenBank/DDBJ whole genome shotgun (WGS) entry which is preliminary data.</text>
</comment>
<keyword evidence="1" id="KW-0812">Transmembrane</keyword>
<feature type="transmembrane region" description="Helical" evidence="1">
    <location>
        <begin position="197"/>
        <end position="222"/>
    </location>
</feature>
<dbReference type="OrthoDB" id="6350991at2759"/>
<dbReference type="EMBL" id="SEYY01001178">
    <property type="protein sequence ID" value="KAB7505612.1"/>
    <property type="molecule type" value="Genomic_DNA"/>
</dbReference>
<organism evidence="2 3">
    <name type="scientific">Armadillidium nasatum</name>
    <dbReference type="NCBI Taxonomy" id="96803"/>
    <lineage>
        <taxon>Eukaryota</taxon>
        <taxon>Metazoa</taxon>
        <taxon>Ecdysozoa</taxon>
        <taxon>Arthropoda</taxon>
        <taxon>Crustacea</taxon>
        <taxon>Multicrustacea</taxon>
        <taxon>Malacostraca</taxon>
        <taxon>Eumalacostraca</taxon>
        <taxon>Peracarida</taxon>
        <taxon>Isopoda</taxon>
        <taxon>Oniscidea</taxon>
        <taxon>Crinocheta</taxon>
        <taxon>Armadillidiidae</taxon>
        <taxon>Armadillidium</taxon>
    </lineage>
</organism>
<feature type="transmembrane region" description="Helical" evidence="1">
    <location>
        <begin position="164"/>
        <end position="185"/>
    </location>
</feature>
<sequence length="294" mass="33177">MTWANDQYLSVNPLNNSEKMHVNGETTKYFEFLLGSVYIYVNIKKFITHIKHSVFFLVKFIRSTTYKNESHGKRTLTRRPSFVMVGKEEEEEMNCFSILRNMGIPILYILAAATTLIGSIAMAIITNYWAQTKPPSCFLYNETPTMGEATEFYVFGTKLSCCYWVAYGGIAALVILCICGVLYVFHVKDDKQVTLLTYITLIAMCIATLLILAVSCTFAQGYRVTCMNISQNSGNKKGLSCRQLLDYRTNSYSFPVKTSSMVAASMANLWIATACYIVICIFHIALVIRRASAY</sequence>